<dbReference type="InterPro" id="IPR025669">
    <property type="entry name" value="AAA_dom"/>
</dbReference>
<comment type="caution">
    <text evidence="2">The sequence shown here is derived from an EMBL/GenBank/DDBJ whole genome shotgun (WGS) entry which is preliminary data.</text>
</comment>
<gene>
    <name evidence="2" type="ORF">CJU81_12290</name>
</gene>
<dbReference type="SUPFAM" id="SSF52540">
    <property type="entry name" value="P-loop containing nucleoside triphosphate hydrolases"/>
    <property type="match status" value="1"/>
</dbReference>
<dbReference type="Gene3D" id="3.40.50.300">
    <property type="entry name" value="P-loop containing nucleotide triphosphate hydrolases"/>
    <property type="match status" value="1"/>
</dbReference>
<organism evidence="2 3">
    <name type="scientific">Pseudomonas fragi</name>
    <dbReference type="NCBI Taxonomy" id="296"/>
    <lineage>
        <taxon>Bacteria</taxon>
        <taxon>Pseudomonadati</taxon>
        <taxon>Pseudomonadota</taxon>
        <taxon>Gammaproteobacteria</taxon>
        <taxon>Pseudomonadales</taxon>
        <taxon>Pseudomonadaceae</taxon>
        <taxon>Pseudomonas</taxon>
    </lineage>
</organism>
<dbReference type="RefSeq" id="WP_095036830.1">
    <property type="nucleotide sequence ID" value="NZ_NQKQ01000011.1"/>
</dbReference>
<name>A0A267AJ37_PSEFR</name>
<evidence type="ECO:0000259" key="1">
    <source>
        <dbReference type="Pfam" id="PF13614"/>
    </source>
</evidence>
<dbReference type="AlphaFoldDB" id="A0A267AJ37"/>
<dbReference type="OrthoDB" id="6952239at2"/>
<evidence type="ECO:0000313" key="2">
    <source>
        <dbReference type="EMBL" id="PAA11787.1"/>
    </source>
</evidence>
<sequence length="342" mass="38089">MNQSVNFETKPLIPALQAAKILAWISHKSICKSTAIANLTHALVFQGMRVLIVDTDGVPTIQMFFEQHKEETENRIAKNKAKVNALQEKGRAVSQALLDQIEYDEFAIENRPVVIARSLHELDAQFDVIKREYANFDYIIVDVPAKVLDSKNNPIKEIKRLISFSNLVITPYKGDNQNAVTAVTVSSIIEDLKYDAVSLGGKFNTKVRSLLAFEPARIKANAKEVSANLTLTDTSTTAARLARNAERKALKEIDRNSQMMADIKQFGEVFGEHQMPLNAPLVFRSVYPNQFNKGQSIYNATTDSAKLAQTEFNLVVDAILSAFDEEPEAVEASENQTITITN</sequence>
<feature type="domain" description="AAA" evidence="1">
    <location>
        <begin position="30"/>
        <end position="145"/>
    </location>
</feature>
<dbReference type="Pfam" id="PF13614">
    <property type="entry name" value="AAA_31"/>
    <property type="match status" value="1"/>
</dbReference>
<accession>A0A267AJ37</accession>
<evidence type="ECO:0000313" key="3">
    <source>
        <dbReference type="Proteomes" id="UP000215861"/>
    </source>
</evidence>
<dbReference type="Proteomes" id="UP000215861">
    <property type="component" value="Unassembled WGS sequence"/>
</dbReference>
<protein>
    <recommendedName>
        <fullName evidence="1">AAA domain-containing protein</fullName>
    </recommendedName>
</protein>
<proteinExistence type="predicted"/>
<reference evidence="2 3" key="1">
    <citation type="submission" date="2017-08" db="EMBL/GenBank/DDBJ databases">
        <title>Genomic and metabolic characterisation of spoilage-associated Pseudomonas species.</title>
        <authorList>
            <person name="Stanborough T."/>
            <person name="Fegan N."/>
            <person name="Powell S.M."/>
            <person name="Singh T."/>
            <person name="Tamplin M.L."/>
            <person name="Chandry P.S."/>
        </authorList>
    </citation>
    <scope>NUCLEOTIDE SEQUENCE [LARGE SCALE GENOMIC DNA]</scope>
    <source>
        <strain evidence="2 3">F1801</strain>
    </source>
</reference>
<dbReference type="EMBL" id="NQKQ01000011">
    <property type="protein sequence ID" value="PAA11787.1"/>
    <property type="molecule type" value="Genomic_DNA"/>
</dbReference>
<dbReference type="InterPro" id="IPR027417">
    <property type="entry name" value="P-loop_NTPase"/>
</dbReference>